<protein>
    <submittedName>
        <fullName evidence="1">Uncharacterized protein</fullName>
    </submittedName>
</protein>
<evidence type="ECO:0000313" key="2">
    <source>
        <dbReference type="Proteomes" id="UP001281147"/>
    </source>
</evidence>
<dbReference type="EMBL" id="JAUTXU010000040">
    <property type="protein sequence ID" value="KAK3716852.1"/>
    <property type="molecule type" value="Genomic_DNA"/>
</dbReference>
<proteinExistence type="predicted"/>
<organism evidence="1 2">
    <name type="scientific">Vermiconidia calcicola</name>
    <dbReference type="NCBI Taxonomy" id="1690605"/>
    <lineage>
        <taxon>Eukaryota</taxon>
        <taxon>Fungi</taxon>
        <taxon>Dikarya</taxon>
        <taxon>Ascomycota</taxon>
        <taxon>Pezizomycotina</taxon>
        <taxon>Dothideomycetes</taxon>
        <taxon>Dothideomycetidae</taxon>
        <taxon>Mycosphaerellales</taxon>
        <taxon>Extremaceae</taxon>
        <taxon>Vermiconidia</taxon>
    </lineage>
</organism>
<reference evidence="1" key="1">
    <citation type="submission" date="2023-07" db="EMBL/GenBank/DDBJ databases">
        <title>Black Yeasts Isolated from many extreme environments.</title>
        <authorList>
            <person name="Coleine C."/>
            <person name="Stajich J.E."/>
            <person name="Selbmann L."/>
        </authorList>
    </citation>
    <scope>NUCLEOTIDE SEQUENCE</scope>
    <source>
        <strain evidence="1">CCFEE 5714</strain>
    </source>
</reference>
<sequence>MTRPKTKPSHKLPSDTESDDGSAPPRSLSTPQVKQEMADHEAPPDSPLSSVPDLDEDLPHTNDIGESTRRINKYQQQLETIQENIRLNRLNSHPATIYQAAPLTSKDVPELEMAQEARAVEFEAESAKRRAASRASKETDTDATNESTERRTESTETSDPSSDADSVHKSSPPSSPITVQEEIYQKSAHDGMEKSAGGGSLGTASVDHVGERETVPIVASMQESEAADGRGGAQATVIGGVGHATAPDIAVAEQKGPTLGERILEAVQTSKRDLLKHGDTAIIIDTEDLSKSLLVSSKRLFNISAMLKEQSMSDRPTGEEDIKLVFLLEGNELAKMPVLTVMHSLQPAAEFEKAEHQSYTQTVENAKKVKSERESSEIIFEPEAEMDWIKAYESFFSIVAKIPYRRIFDYDAACGLAQTEGVLAIAKYYDANAAVIGTLKDLLLWYMAGKQSLWPAIAAEAASWLLVGLTIGHQPCSEEAFRHIAGRYPEWKWKEPEENIPTQVLGAIKRKSHDLVYYRYNIDKQLLQLSLTIKAPTNGRKGFVSETFVNQKIDPVGYNTLNLWRDWVREHMIYLEEGTDHDNDDDDSDSKEEDREKPNHKQSMICDHKDERCQTVAGFYHALSAGGDAYLPADRVLDKDGLIRKDFLRKDFQWDDALVRQHLHVLKKKASRIVQPLVKSGLQYAGRKDLKYLTCIEPQEDDIPLPGDDDELEED</sequence>
<gene>
    <name evidence="1" type="ORF">LTR37_006202</name>
</gene>
<name>A0ACC3NHL2_9PEZI</name>
<keyword evidence="2" id="KW-1185">Reference proteome</keyword>
<dbReference type="Proteomes" id="UP001281147">
    <property type="component" value="Unassembled WGS sequence"/>
</dbReference>
<comment type="caution">
    <text evidence="1">The sequence shown here is derived from an EMBL/GenBank/DDBJ whole genome shotgun (WGS) entry which is preliminary data.</text>
</comment>
<evidence type="ECO:0000313" key="1">
    <source>
        <dbReference type="EMBL" id="KAK3716852.1"/>
    </source>
</evidence>
<accession>A0ACC3NHL2</accession>